<feature type="compositionally biased region" description="Acidic residues" evidence="2">
    <location>
        <begin position="868"/>
        <end position="877"/>
    </location>
</feature>
<evidence type="ECO:0000256" key="2">
    <source>
        <dbReference type="SAM" id="MobiDB-lite"/>
    </source>
</evidence>
<sequence>MEQCRHQQQSNGQQLQRLEGIEEEGGAAEKWPPPTTVRPPETPTETMEFLARSWSLSAAEISKALKVLSGKGVPDDVHDVAGDRKERRSPATMDGRRHEQASEENETASMRAGASSMAAAAAAQGGAMSPPISPRGNLDVKLLRATAAAAAAAGGRGGGSKTTMGTWIKEQKERKRAEARSRNAQAYAATSVAGVAAAVAALVAGAVFSPPPPPADRPKNGGAAAPAAGAAGAKTAAAIASAAALVASHCVEMAQAIGASHDQILGAIHSAVNAQTSGDIMALTAGAATALRGAAMLRARLHKEIQAAALPGGGGDTSGREPERDTSPFAFVIIKMRSAHMAGTFIKTKKFVVLDICSEIPAWAGREVEEGSHRRGYFGIKTVERVIEFECRSKFEQHKWAVNSPMSSYTHFISFPLGIHPQLVRNLKEFKSSILTSDKCRGFHIDESIFAIPESLHLTVLMLLLKGEDIAKASRVLQSVSDKVMKVLKRRPISIQLRGLKCMKSSPDEALVVYAPVLEVGEQERLQQVCDIIIDAFTSSNLAPKSDEKRELKLHVTVMNERFRKGSYCPGSFDAREIIKTYKEHWTLLLLLFDSLAREYASGASLGITISRSYLPSFMSRLARPLCAAGSTLRFLQVKGPVNQNSIHSLIMEGTQRASNNAAKHKKRKSTVQRWRPISTEAAAPKADLNEMSGPVSKQVEENLASDGTTNVVIEVSTYDASLPENKVAAEDTMEDAIFNKDLDRSNLSEKCSSSVQVDAPLMRFLKGKGGTMQKQIEEETGVKIIFPSSKEETCVVLEAKTTEDIRKASEKIAKVLEEAVKSPMLDYSHFISLPLAIHPSLVEKLNHFQCSILGTSSNVDSDKGEDLSEGSMDEMDHEQKQEESPSVSIKVQAHEESVRVKMDIKGSQPDFGIDKSIFIQPKTFHLTVLMLKLWNKDRIAKASDVLQSVSSQVMEALENRPISIQLRGLTCMKGSPARARVVYAPVLEVGEEGRLQQVITDAFVKSGLVLERDARQELKLHATIMNVRHRKSKKRNQRNDSFDARNIFRKYREHDWGEYLIPEIHLSQRFKFDERGYYYCCSSIPLPAAEMQMEVWHAQSMELI</sequence>
<dbReference type="Pfam" id="PF10469">
    <property type="entry name" value="AKAP7_NLS"/>
    <property type="match status" value="2"/>
</dbReference>
<dbReference type="EnsemblPlants" id="OPUNC01G08120.1">
    <property type="protein sequence ID" value="OPUNC01G08120.1"/>
    <property type="gene ID" value="OPUNC01G08120"/>
</dbReference>
<name>A0A0E0JFZ8_ORYPU</name>
<organism evidence="5">
    <name type="scientific">Oryza punctata</name>
    <name type="common">Red rice</name>
    <dbReference type="NCBI Taxonomy" id="4537"/>
    <lineage>
        <taxon>Eukaryota</taxon>
        <taxon>Viridiplantae</taxon>
        <taxon>Streptophyta</taxon>
        <taxon>Embryophyta</taxon>
        <taxon>Tracheophyta</taxon>
        <taxon>Spermatophyta</taxon>
        <taxon>Magnoliopsida</taxon>
        <taxon>Liliopsida</taxon>
        <taxon>Poales</taxon>
        <taxon>Poaceae</taxon>
        <taxon>BOP clade</taxon>
        <taxon>Oryzoideae</taxon>
        <taxon>Oryzeae</taxon>
        <taxon>Oryzinae</taxon>
        <taxon>Oryza</taxon>
    </lineage>
</organism>
<feature type="compositionally biased region" description="Pro residues" evidence="2">
    <location>
        <begin position="31"/>
        <end position="42"/>
    </location>
</feature>
<dbReference type="Pfam" id="PF00013">
    <property type="entry name" value="KH_1"/>
    <property type="match status" value="1"/>
</dbReference>
<dbReference type="Gene3D" id="3.30.1370.10">
    <property type="entry name" value="K Homology domain, type 1"/>
    <property type="match status" value="1"/>
</dbReference>
<feature type="region of interest" description="Disordered" evidence="2">
    <location>
        <begin position="66"/>
        <end position="133"/>
    </location>
</feature>
<feature type="compositionally biased region" description="Low complexity" evidence="2">
    <location>
        <begin position="108"/>
        <end position="129"/>
    </location>
</feature>
<dbReference type="InterPro" id="IPR008546">
    <property type="entry name" value="VAN3-bd-like_auxin_canal"/>
</dbReference>
<keyword evidence="1" id="KW-0694">RNA-binding</keyword>
<dbReference type="OMA" id="CPGICKR"/>
<dbReference type="Pfam" id="PF08458">
    <property type="entry name" value="PH_2"/>
    <property type="match status" value="1"/>
</dbReference>
<evidence type="ECO:0000313" key="6">
    <source>
        <dbReference type="Proteomes" id="UP000026962"/>
    </source>
</evidence>
<protein>
    <recommendedName>
        <fullName evidence="4">K Homology domain-containing protein</fullName>
    </recommendedName>
</protein>
<dbReference type="STRING" id="4537.A0A0E0JFZ8"/>
<dbReference type="GO" id="GO:0003723">
    <property type="term" value="F:RNA binding"/>
    <property type="evidence" value="ECO:0007669"/>
    <property type="project" value="UniProtKB-UniRule"/>
</dbReference>
<dbReference type="Proteomes" id="UP000026962">
    <property type="component" value="Chromosome 1"/>
</dbReference>
<feature type="transmembrane region" description="Helical" evidence="3">
    <location>
        <begin position="184"/>
        <end position="208"/>
    </location>
</feature>
<dbReference type="SUPFAM" id="SSF54791">
    <property type="entry name" value="Eukaryotic type KH-domain (KH-domain type I)"/>
    <property type="match status" value="1"/>
</dbReference>
<dbReference type="PANTHER" id="PTHR13360:SF1">
    <property type="entry name" value="ACTIVATING SIGNAL COINTEGRATOR 1 COMPLEX SUBUNIT 1"/>
    <property type="match status" value="1"/>
</dbReference>
<dbReference type="Gene3D" id="3.90.1140.10">
    <property type="entry name" value="Cyclic phosphodiesterase"/>
    <property type="match status" value="2"/>
</dbReference>
<feature type="compositionally biased region" description="Basic and acidic residues" evidence="2">
    <location>
        <begin position="73"/>
        <end position="101"/>
    </location>
</feature>
<dbReference type="eggNOG" id="KOG2814">
    <property type="taxonomic scope" value="Eukaryota"/>
</dbReference>
<dbReference type="InterPro" id="IPR004088">
    <property type="entry name" value="KH_dom_type_1"/>
</dbReference>
<evidence type="ECO:0000256" key="1">
    <source>
        <dbReference type="PROSITE-ProRule" id="PRU00117"/>
    </source>
</evidence>
<reference evidence="5" key="1">
    <citation type="submission" date="2015-04" db="UniProtKB">
        <authorList>
            <consortium name="EnsemblPlants"/>
        </authorList>
    </citation>
    <scope>IDENTIFICATION</scope>
</reference>
<keyword evidence="3" id="KW-1133">Transmembrane helix</keyword>
<accession>A0A0E0JFZ8</accession>
<proteinExistence type="predicted"/>
<keyword evidence="3" id="KW-0472">Membrane</keyword>
<keyword evidence="3" id="KW-0812">Transmembrane</keyword>
<dbReference type="GO" id="GO:0005634">
    <property type="term" value="C:nucleus"/>
    <property type="evidence" value="ECO:0007669"/>
    <property type="project" value="TreeGrafter"/>
</dbReference>
<dbReference type="SUPFAM" id="SSF55144">
    <property type="entry name" value="LigT-like"/>
    <property type="match status" value="1"/>
</dbReference>
<dbReference type="GO" id="GO:0006355">
    <property type="term" value="P:regulation of DNA-templated transcription"/>
    <property type="evidence" value="ECO:0007669"/>
    <property type="project" value="TreeGrafter"/>
</dbReference>
<feature type="domain" description="K Homology" evidence="4">
    <location>
        <begin position="750"/>
        <end position="818"/>
    </location>
</feature>
<feature type="region of interest" description="Disordered" evidence="2">
    <location>
        <begin position="1"/>
        <end position="46"/>
    </location>
</feature>
<dbReference type="InterPro" id="IPR009097">
    <property type="entry name" value="Cyclic_Pdiesterase"/>
</dbReference>
<feature type="compositionally biased region" description="Low complexity" evidence="2">
    <location>
        <begin position="7"/>
        <end position="16"/>
    </location>
</feature>
<dbReference type="GO" id="GO:0006307">
    <property type="term" value="P:DNA alkylation repair"/>
    <property type="evidence" value="ECO:0007669"/>
    <property type="project" value="InterPro"/>
</dbReference>
<dbReference type="InterPro" id="IPR013666">
    <property type="entry name" value="PH_pln"/>
</dbReference>
<evidence type="ECO:0000256" key="3">
    <source>
        <dbReference type="SAM" id="Phobius"/>
    </source>
</evidence>
<dbReference type="Pfam" id="PF05703">
    <property type="entry name" value="Auxin_canalis"/>
    <property type="match status" value="1"/>
</dbReference>
<reference evidence="5" key="2">
    <citation type="submission" date="2018-05" db="EMBL/GenBank/DDBJ databases">
        <title>OpunRS2 (Oryza punctata Reference Sequence Version 2).</title>
        <authorList>
            <person name="Zhang J."/>
            <person name="Kudrna D."/>
            <person name="Lee S."/>
            <person name="Talag J."/>
            <person name="Welchert J."/>
            <person name="Wing R.A."/>
        </authorList>
    </citation>
    <scope>NUCLEOTIDE SEQUENCE [LARGE SCALE GENOMIC DNA]</scope>
</reference>
<dbReference type="InterPro" id="IPR036612">
    <property type="entry name" value="KH_dom_type_1_sf"/>
</dbReference>
<dbReference type="InterPro" id="IPR009210">
    <property type="entry name" value="ASCC1"/>
</dbReference>
<dbReference type="Gramene" id="OPUNC01G08120.1">
    <property type="protein sequence ID" value="OPUNC01G08120.1"/>
    <property type="gene ID" value="OPUNC01G08120"/>
</dbReference>
<dbReference type="PROSITE" id="PS50084">
    <property type="entry name" value="KH_TYPE_1"/>
    <property type="match status" value="1"/>
</dbReference>
<evidence type="ECO:0000259" key="4">
    <source>
        <dbReference type="SMART" id="SM00322"/>
    </source>
</evidence>
<dbReference type="PANTHER" id="PTHR13360">
    <property type="entry name" value="ACTIVATING SIGNAL COINTEGRATOR 1 COMPLEX SUBUNIT 1"/>
    <property type="match status" value="1"/>
</dbReference>
<dbReference type="AlphaFoldDB" id="A0A0E0JFZ8"/>
<dbReference type="SMART" id="SM00322">
    <property type="entry name" value="KH"/>
    <property type="match status" value="1"/>
</dbReference>
<dbReference type="InterPro" id="IPR019510">
    <property type="entry name" value="AKAP7-like_phosphoesterase"/>
</dbReference>
<dbReference type="InterPro" id="IPR004087">
    <property type="entry name" value="KH_dom"/>
</dbReference>
<feature type="region of interest" description="Disordered" evidence="2">
    <location>
        <begin position="860"/>
        <end position="888"/>
    </location>
</feature>
<evidence type="ECO:0000313" key="5">
    <source>
        <dbReference type="EnsemblPlants" id="OPUNC01G08120.1"/>
    </source>
</evidence>
<keyword evidence="6" id="KW-1185">Reference proteome</keyword>